<dbReference type="OrthoDB" id="9775130at2"/>
<feature type="region of interest" description="Disordered" evidence="5">
    <location>
        <begin position="1"/>
        <end position="27"/>
    </location>
</feature>
<dbReference type="GO" id="GO:0005506">
    <property type="term" value="F:iron ion binding"/>
    <property type="evidence" value="ECO:0007669"/>
    <property type="project" value="InterPro"/>
</dbReference>
<dbReference type="Pfam" id="PF11806">
    <property type="entry name" value="Enterochelin_N"/>
    <property type="match status" value="1"/>
</dbReference>
<dbReference type="Pfam" id="PF00756">
    <property type="entry name" value="Esterase"/>
    <property type="match status" value="1"/>
</dbReference>
<dbReference type="InterPro" id="IPR000801">
    <property type="entry name" value="Esterase-like"/>
</dbReference>
<comment type="caution">
    <text evidence="7">The sequence shown here is derived from an EMBL/GenBank/DDBJ whole genome shotgun (WGS) entry which is preliminary data.</text>
</comment>
<dbReference type="GO" id="GO:0008849">
    <property type="term" value="F:enterochelin esterase activity"/>
    <property type="evidence" value="ECO:0007669"/>
    <property type="project" value="InterPro"/>
</dbReference>
<comment type="similarity">
    <text evidence="4">Belongs to the Fes family.</text>
</comment>
<evidence type="ECO:0000256" key="5">
    <source>
        <dbReference type="SAM" id="MobiDB-lite"/>
    </source>
</evidence>
<dbReference type="EMBL" id="SGWQ01000003">
    <property type="protein sequence ID" value="RZS40852.1"/>
    <property type="molecule type" value="Genomic_DNA"/>
</dbReference>
<evidence type="ECO:0000259" key="6">
    <source>
        <dbReference type="Pfam" id="PF11806"/>
    </source>
</evidence>
<dbReference type="GO" id="GO:0006826">
    <property type="term" value="P:iron ion transport"/>
    <property type="evidence" value="ECO:0007669"/>
    <property type="project" value="InterPro"/>
</dbReference>
<evidence type="ECO:0000256" key="4">
    <source>
        <dbReference type="ARBA" id="ARBA00024201"/>
    </source>
</evidence>
<evidence type="ECO:0000256" key="1">
    <source>
        <dbReference type="ARBA" id="ARBA00004496"/>
    </source>
</evidence>
<reference evidence="7 8" key="1">
    <citation type="submission" date="2019-02" db="EMBL/GenBank/DDBJ databases">
        <title>Genomic Encyclopedia of Type Strains, Phase IV (KMG-IV): sequencing the most valuable type-strain genomes for metagenomic binning, comparative biology and taxonomic classification.</title>
        <authorList>
            <person name="Goeker M."/>
        </authorList>
    </citation>
    <scope>NUCLEOTIDE SEQUENCE [LARGE SCALE GENOMIC DNA]</scope>
    <source>
        <strain evidence="7 8">DSM 101727</strain>
    </source>
</reference>
<gene>
    <name evidence="7" type="ORF">EV193_103166</name>
</gene>
<dbReference type="SUPFAM" id="SSF81296">
    <property type="entry name" value="E set domains"/>
    <property type="match status" value="1"/>
</dbReference>
<dbReference type="InterPro" id="IPR050583">
    <property type="entry name" value="Mycobacterial_A85_antigen"/>
</dbReference>
<feature type="domain" description="Enterochelin esterase N-terminal" evidence="6">
    <location>
        <begin position="65"/>
        <end position="181"/>
    </location>
</feature>
<dbReference type="Proteomes" id="UP000294257">
    <property type="component" value="Unassembled WGS sequence"/>
</dbReference>
<keyword evidence="2" id="KW-0963">Cytoplasm</keyword>
<dbReference type="SUPFAM" id="SSF53474">
    <property type="entry name" value="alpha/beta-Hydrolases"/>
    <property type="match status" value="1"/>
</dbReference>
<dbReference type="GO" id="GO:0005737">
    <property type="term" value="C:cytoplasm"/>
    <property type="evidence" value="ECO:0007669"/>
    <property type="project" value="UniProtKB-SubCell"/>
</dbReference>
<dbReference type="InterPro" id="IPR014756">
    <property type="entry name" value="Ig_E-set"/>
</dbReference>
<dbReference type="Gene3D" id="3.40.50.1820">
    <property type="entry name" value="alpha/beta hydrolase"/>
    <property type="match status" value="1"/>
</dbReference>
<dbReference type="PANTHER" id="PTHR48098:SF3">
    <property type="entry name" value="IRON(III) ENTEROBACTIN ESTERASE"/>
    <property type="match status" value="1"/>
</dbReference>
<dbReference type="InterPro" id="IPR013783">
    <property type="entry name" value="Ig-like_fold"/>
</dbReference>
<dbReference type="AlphaFoldDB" id="A0A4Q7KYU3"/>
<comment type="subcellular location">
    <subcellularLocation>
        <location evidence="1">Cytoplasm</location>
    </subcellularLocation>
</comment>
<keyword evidence="3" id="KW-0378">Hydrolase</keyword>
<dbReference type="NCBIfam" id="NF007758">
    <property type="entry name" value="PRK10439.1"/>
    <property type="match status" value="1"/>
</dbReference>
<accession>A0A4Q7KYU3</accession>
<dbReference type="RefSeq" id="WP_130343846.1">
    <property type="nucleotide sequence ID" value="NZ_SGWQ01000003.1"/>
</dbReference>
<dbReference type="Gene3D" id="2.60.40.10">
    <property type="entry name" value="Immunoglobulins"/>
    <property type="match status" value="1"/>
</dbReference>
<dbReference type="InterPro" id="IPR021764">
    <property type="entry name" value="Enterochelin_esterase_N"/>
</dbReference>
<feature type="compositionally biased region" description="Basic and acidic residues" evidence="5">
    <location>
        <begin position="1"/>
        <end position="11"/>
    </location>
</feature>
<sequence>MTGGPNEERRPALPPHTRRPTPLPVVDSPRIAALKPGGTAQFWRTVEAEGTPLIEPDDDPAYRIVTFLWRDTGQRAVLLHANKLTDYNDLAPSLLRRLDGTDVWHLSYRLRADWRGTYALSPLTEAPVEPAVWRGPDRAAWQRLRAGAVTDPLNPRTFPNKFGGPDLSLAELPDAPSQPWWPAVPGTRAGMVAVARLNSEILGNARTIWTYTPPGYRDRGEPYPLLVLFDGDVWGRSLAIRHTLDNLIAAGQIPPMIALLVDSIDVRTRSVELACDHEFTRFLTDELLPWATGRWRLTADPARTIVAGQSLGGLTAVFAATRVPERFGNVLSQAGSFWWPGGGEFGAEPCWLTRHLAAAPRLPIAFDLEVGLLEWELLEPTRRLRDVLTAKGYPLTYREYHGGHDSACWRGGIADGLRALTARWSTVSSEVACV</sequence>
<dbReference type="GO" id="GO:0005975">
    <property type="term" value="P:carbohydrate metabolic process"/>
    <property type="evidence" value="ECO:0007669"/>
    <property type="project" value="UniProtKB-ARBA"/>
</dbReference>
<evidence type="ECO:0000256" key="2">
    <source>
        <dbReference type="ARBA" id="ARBA00022490"/>
    </source>
</evidence>
<evidence type="ECO:0000256" key="3">
    <source>
        <dbReference type="ARBA" id="ARBA00022801"/>
    </source>
</evidence>
<proteinExistence type="inferred from homology"/>
<evidence type="ECO:0000313" key="7">
    <source>
        <dbReference type="EMBL" id="RZS40852.1"/>
    </source>
</evidence>
<organism evidence="7 8">
    <name type="scientific">Herbihabitans rhizosphaerae</name>
    <dbReference type="NCBI Taxonomy" id="1872711"/>
    <lineage>
        <taxon>Bacteria</taxon>
        <taxon>Bacillati</taxon>
        <taxon>Actinomycetota</taxon>
        <taxon>Actinomycetes</taxon>
        <taxon>Pseudonocardiales</taxon>
        <taxon>Pseudonocardiaceae</taxon>
        <taxon>Herbihabitans</taxon>
    </lineage>
</organism>
<dbReference type="PANTHER" id="PTHR48098">
    <property type="entry name" value="ENTEROCHELIN ESTERASE-RELATED"/>
    <property type="match status" value="1"/>
</dbReference>
<dbReference type="InterPro" id="IPR029058">
    <property type="entry name" value="AB_hydrolase_fold"/>
</dbReference>
<protein>
    <submittedName>
        <fullName evidence="7">Enterochelin esterase family protein</fullName>
    </submittedName>
</protein>
<name>A0A4Q7KYU3_9PSEU</name>
<evidence type="ECO:0000313" key="8">
    <source>
        <dbReference type="Proteomes" id="UP000294257"/>
    </source>
</evidence>
<keyword evidence="8" id="KW-1185">Reference proteome</keyword>